<dbReference type="SUPFAM" id="SSF54534">
    <property type="entry name" value="FKBP-like"/>
    <property type="match status" value="1"/>
</dbReference>
<comment type="catalytic activity">
    <reaction evidence="1 4 5">
        <text>[protein]-peptidylproline (omega=180) = [protein]-peptidylproline (omega=0)</text>
        <dbReference type="Rhea" id="RHEA:16237"/>
        <dbReference type="Rhea" id="RHEA-COMP:10747"/>
        <dbReference type="Rhea" id="RHEA-COMP:10748"/>
        <dbReference type="ChEBI" id="CHEBI:83833"/>
        <dbReference type="ChEBI" id="CHEBI:83834"/>
        <dbReference type="EC" id="5.2.1.8"/>
    </reaction>
</comment>
<feature type="compositionally biased region" description="Acidic residues" evidence="6">
    <location>
        <begin position="1"/>
        <end position="15"/>
    </location>
</feature>
<evidence type="ECO:0000256" key="6">
    <source>
        <dbReference type="SAM" id="MobiDB-lite"/>
    </source>
</evidence>
<keyword evidence="2 4" id="KW-0697">Rotamase</keyword>
<reference evidence="9" key="1">
    <citation type="submission" date="2021-01" db="EMBL/GenBank/DDBJ databases">
        <title>Whole genome shotgun sequence of Rugosimonospora africana NBRC 104875.</title>
        <authorList>
            <person name="Komaki H."/>
            <person name="Tamura T."/>
        </authorList>
    </citation>
    <scope>NUCLEOTIDE SEQUENCE</scope>
    <source>
        <strain evidence="9">NBRC 104875</strain>
    </source>
</reference>
<dbReference type="PROSITE" id="PS50059">
    <property type="entry name" value="FKBP_PPIASE"/>
    <property type="match status" value="1"/>
</dbReference>
<evidence type="ECO:0000313" key="10">
    <source>
        <dbReference type="Proteomes" id="UP000642748"/>
    </source>
</evidence>
<evidence type="ECO:0000256" key="7">
    <source>
        <dbReference type="SAM" id="Phobius"/>
    </source>
</evidence>
<evidence type="ECO:0000256" key="1">
    <source>
        <dbReference type="ARBA" id="ARBA00000971"/>
    </source>
</evidence>
<dbReference type="EC" id="5.2.1.8" evidence="5"/>
<name>A0A8J3VPP1_9ACTN</name>
<feature type="region of interest" description="Disordered" evidence="6">
    <location>
        <begin position="1"/>
        <end position="82"/>
    </location>
</feature>
<feature type="transmembrane region" description="Helical" evidence="7">
    <location>
        <begin position="107"/>
        <end position="127"/>
    </location>
</feature>
<dbReference type="InterPro" id="IPR001179">
    <property type="entry name" value="PPIase_FKBP_dom"/>
</dbReference>
<feature type="compositionally biased region" description="Low complexity" evidence="6">
    <location>
        <begin position="135"/>
        <end position="147"/>
    </location>
</feature>
<dbReference type="Pfam" id="PF00254">
    <property type="entry name" value="FKBP_C"/>
    <property type="match status" value="1"/>
</dbReference>
<evidence type="ECO:0000256" key="3">
    <source>
        <dbReference type="ARBA" id="ARBA00023235"/>
    </source>
</evidence>
<comment type="caution">
    <text evidence="9">The sequence shown here is derived from an EMBL/GenBank/DDBJ whole genome shotgun (WGS) entry which is preliminary data.</text>
</comment>
<evidence type="ECO:0000256" key="2">
    <source>
        <dbReference type="ARBA" id="ARBA00023110"/>
    </source>
</evidence>
<evidence type="ECO:0000256" key="4">
    <source>
        <dbReference type="PROSITE-ProRule" id="PRU00277"/>
    </source>
</evidence>
<dbReference type="Proteomes" id="UP000642748">
    <property type="component" value="Unassembled WGS sequence"/>
</dbReference>
<evidence type="ECO:0000259" key="8">
    <source>
        <dbReference type="PROSITE" id="PS50059"/>
    </source>
</evidence>
<keyword evidence="3 4" id="KW-0413">Isomerase</keyword>
<comment type="similarity">
    <text evidence="5">Belongs to the FKBP-type PPIase family.</text>
</comment>
<proteinExistence type="inferred from homology"/>
<dbReference type="GO" id="GO:0003755">
    <property type="term" value="F:peptidyl-prolyl cis-trans isomerase activity"/>
    <property type="evidence" value="ECO:0007669"/>
    <property type="project" value="UniProtKB-UniRule"/>
</dbReference>
<dbReference type="InterPro" id="IPR044609">
    <property type="entry name" value="FKBP2/11"/>
</dbReference>
<evidence type="ECO:0000256" key="5">
    <source>
        <dbReference type="RuleBase" id="RU003915"/>
    </source>
</evidence>
<keyword evidence="7" id="KW-1133">Transmembrane helix</keyword>
<keyword evidence="7" id="KW-0472">Membrane</keyword>
<dbReference type="AlphaFoldDB" id="A0A8J3VPP1"/>
<gene>
    <name evidence="9" type="ORF">Raf01_24620</name>
</gene>
<protein>
    <recommendedName>
        <fullName evidence="5">Peptidyl-prolyl cis-trans isomerase</fullName>
        <ecNumber evidence="5">5.2.1.8</ecNumber>
    </recommendedName>
</protein>
<keyword evidence="7" id="KW-0812">Transmembrane</keyword>
<accession>A0A8J3VPP1</accession>
<dbReference type="EMBL" id="BONZ01000022">
    <property type="protein sequence ID" value="GIH14290.1"/>
    <property type="molecule type" value="Genomic_DNA"/>
</dbReference>
<dbReference type="PANTHER" id="PTHR45779">
    <property type="entry name" value="PEPTIDYLPROLYL ISOMERASE"/>
    <property type="match status" value="1"/>
</dbReference>
<organism evidence="9 10">
    <name type="scientific">Rugosimonospora africana</name>
    <dbReference type="NCBI Taxonomy" id="556532"/>
    <lineage>
        <taxon>Bacteria</taxon>
        <taxon>Bacillati</taxon>
        <taxon>Actinomycetota</taxon>
        <taxon>Actinomycetes</taxon>
        <taxon>Micromonosporales</taxon>
        <taxon>Micromonosporaceae</taxon>
        <taxon>Rugosimonospora</taxon>
    </lineage>
</organism>
<feature type="domain" description="PPIase FKBP-type" evidence="8">
    <location>
        <begin position="190"/>
        <end position="277"/>
    </location>
</feature>
<dbReference type="PANTHER" id="PTHR45779:SF7">
    <property type="entry name" value="PEPTIDYLPROLYL ISOMERASE"/>
    <property type="match status" value="1"/>
</dbReference>
<dbReference type="Gene3D" id="3.10.50.40">
    <property type="match status" value="1"/>
</dbReference>
<keyword evidence="10" id="KW-1185">Reference proteome</keyword>
<evidence type="ECO:0000313" key="9">
    <source>
        <dbReference type="EMBL" id="GIH14290.1"/>
    </source>
</evidence>
<sequence>MSDDQATELEADSAESTEKDGSAEKAGSAEDAGSTEKAASAQDAGSTEKAASVEKAGSTEKDASTGQGGSGESGRPILSDRVRRDAVKLVKSANQDAVARRRRMQSLAGGLAGLLAVVLVVVGYLALNSSRDNDSAGSPAVSPSAAANGLPPGADPALGTPPTVTAGSGDVSKLVVTTLIKGTGPAVKAGQNITVNYVGVTYKDGQKFDASWDRGQPATFPIGVGQVIPGWDQGLVGVPVGSRVQLDIPAKLAYGDNPANGAPGGPLRFVVDLLAAQ</sequence>
<feature type="region of interest" description="Disordered" evidence="6">
    <location>
        <begin position="131"/>
        <end position="165"/>
    </location>
</feature>
<dbReference type="InterPro" id="IPR046357">
    <property type="entry name" value="PPIase_dom_sf"/>
</dbReference>